<accession>A0A8R1EQP9</accession>
<name>A0A8R1EQP9_CAEJA</name>
<proteinExistence type="predicted"/>
<dbReference type="EnsemblMetazoa" id="CJA38506.1">
    <property type="protein sequence ID" value="CJA38506.1"/>
    <property type="gene ID" value="WBGene00214353"/>
</dbReference>
<keyword evidence="2" id="KW-1185">Reference proteome</keyword>
<sequence>MADNEWYDSYISNYYGRHYFFLILETGATAVYVERPTRFKIGSFFKVKIARTPEATENMKAQHQVIQLKPMEPLGMVRVEKIAGGHINVYITTIADVISYVETRRGRVAKLFNDKFGTFIDMNNLVQPGEKRVEFEFKSIISPLNKYLSVFVPTNIIGYLRLNVKRVIGFVHSPFRNGGYNVWSSDLKEDAWLPEKFCPGTKDLYGFWIEMTVDDHFDVVEQITVQREDIFVTRLVVDYPEVNIF</sequence>
<reference evidence="1" key="2">
    <citation type="submission" date="2022-06" db="UniProtKB">
        <authorList>
            <consortium name="EnsemblMetazoa"/>
        </authorList>
    </citation>
    <scope>IDENTIFICATION</scope>
    <source>
        <strain evidence="1">DF5081</strain>
    </source>
</reference>
<reference evidence="2" key="1">
    <citation type="submission" date="2010-08" db="EMBL/GenBank/DDBJ databases">
        <authorList>
            <consortium name="Caenorhabditis japonica Sequencing Consortium"/>
            <person name="Wilson R.K."/>
        </authorList>
    </citation>
    <scope>NUCLEOTIDE SEQUENCE [LARGE SCALE GENOMIC DNA]</scope>
    <source>
        <strain evidence="2">DF5081</strain>
    </source>
</reference>
<dbReference type="AlphaFoldDB" id="A0A8R1EQP9"/>
<evidence type="ECO:0000313" key="1">
    <source>
        <dbReference type="EnsemblMetazoa" id="CJA38506.1"/>
    </source>
</evidence>
<evidence type="ECO:0000313" key="2">
    <source>
        <dbReference type="Proteomes" id="UP000005237"/>
    </source>
</evidence>
<dbReference type="Proteomes" id="UP000005237">
    <property type="component" value="Unassembled WGS sequence"/>
</dbReference>
<dbReference type="PANTHER" id="PTHR38607:SF2">
    <property type="entry name" value="DUF4210 DOMAIN-CONTAINING PROTEIN"/>
    <property type="match status" value="1"/>
</dbReference>
<protein>
    <submittedName>
        <fullName evidence="1">Uncharacterized protein</fullName>
    </submittedName>
</protein>
<dbReference type="PANTHER" id="PTHR38607">
    <property type="entry name" value="PROTEIN CBG00180-RELATED"/>
    <property type="match status" value="1"/>
</dbReference>
<organism evidence="1 2">
    <name type="scientific">Caenorhabditis japonica</name>
    <dbReference type="NCBI Taxonomy" id="281687"/>
    <lineage>
        <taxon>Eukaryota</taxon>
        <taxon>Metazoa</taxon>
        <taxon>Ecdysozoa</taxon>
        <taxon>Nematoda</taxon>
        <taxon>Chromadorea</taxon>
        <taxon>Rhabditida</taxon>
        <taxon>Rhabditina</taxon>
        <taxon>Rhabditomorpha</taxon>
        <taxon>Rhabditoidea</taxon>
        <taxon>Rhabditidae</taxon>
        <taxon>Peloderinae</taxon>
        <taxon>Caenorhabditis</taxon>
    </lineage>
</organism>